<name>A0AA35ZPP5_LACSI</name>
<evidence type="ECO:0000313" key="4">
    <source>
        <dbReference type="EMBL" id="CAI9295622.1"/>
    </source>
</evidence>
<dbReference type="GO" id="GO:0004252">
    <property type="term" value="F:serine-type endopeptidase activity"/>
    <property type="evidence" value="ECO:0007669"/>
    <property type="project" value="InterPro"/>
</dbReference>
<gene>
    <name evidence="4" type="ORF">LSALG_LOCUS34551</name>
</gene>
<accession>A0AA35ZPP5</accession>
<dbReference type="InterPro" id="IPR011989">
    <property type="entry name" value="ARM-like"/>
</dbReference>
<dbReference type="SUPFAM" id="SSF52743">
    <property type="entry name" value="Subtilisin-like"/>
    <property type="match status" value="1"/>
</dbReference>
<evidence type="ECO:0000259" key="3">
    <source>
        <dbReference type="Pfam" id="PF00082"/>
    </source>
</evidence>
<protein>
    <recommendedName>
        <fullName evidence="3">Peptidase S8/S53 domain-containing protein</fullName>
    </recommendedName>
</protein>
<dbReference type="InterPro" id="IPR036852">
    <property type="entry name" value="Peptidase_S8/S53_dom_sf"/>
</dbReference>
<dbReference type="Pfam" id="PF00082">
    <property type="entry name" value="Peptidase_S8"/>
    <property type="match status" value="1"/>
</dbReference>
<evidence type="ECO:0000256" key="2">
    <source>
        <dbReference type="ARBA" id="ARBA00022729"/>
    </source>
</evidence>
<evidence type="ECO:0000313" key="5">
    <source>
        <dbReference type="Proteomes" id="UP001177003"/>
    </source>
</evidence>
<keyword evidence="2" id="KW-0732">Signal</keyword>
<keyword evidence="5" id="KW-1185">Reference proteome</keyword>
<comment type="similarity">
    <text evidence="1">Belongs to the peptidase S8 family.</text>
</comment>
<dbReference type="InterPro" id="IPR000209">
    <property type="entry name" value="Peptidase_S8/S53_dom"/>
</dbReference>
<dbReference type="PANTHER" id="PTHR10795">
    <property type="entry name" value="PROPROTEIN CONVERTASE SUBTILISIN/KEXIN"/>
    <property type="match status" value="1"/>
</dbReference>
<sequence>MAPYAHLAVYKVCFGPDCPESDILAGLDVAVADGVDVISISIGEENMPFFQDNIAIASFAAIQKGIFVSCAIGNSGPFNAHLSFKVSSISRELSDDLGQPANCISLLNDGKCVLASYLDSSLRLLDNELLQEYQGCLARYSITPFFSDNQTIDITNLLKGEEVVASSGPLLEVSLQKATICCTTMHCGAGLAAMLYMSCFLEFGVSSLLESVTSNFSSMVVQVISHSREGIVSNVVYALLRVSAMSRVAYFNVEANYSGNPYPASYDISSMNKMNPVQLVAEGYPQYGFGPGSWGSYDMQRAQEHR</sequence>
<dbReference type="GO" id="GO:0006508">
    <property type="term" value="P:proteolysis"/>
    <property type="evidence" value="ECO:0007669"/>
    <property type="project" value="InterPro"/>
</dbReference>
<dbReference type="InterPro" id="IPR045051">
    <property type="entry name" value="SBT"/>
</dbReference>
<feature type="domain" description="Peptidase S8/S53" evidence="3">
    <location>
        <begin position="1"/>
        <end position="106"/>
    </location>
</feature>
<dbReference type="AlphaFoldDB" id="A0AA35ZPP5"/>
<dbReference type="Gene3D" id="1.25.10.10">
    <property type="entry name" value="Leucine-rich Repeat Variant"/>
    <property type="match status" value="1"/>
</dbReference>
<reference evidence="4" key="1">
    <citation type="submission" date="2023-04" db="EMBL/GenBank/DDBJ databases">
        <authorList>
            <person name="Vijverberg K."/>
            <person name="Xiong W."/>
            <person name="Schranz E."/>
        </authorList>
    </citation>
    <scope>NUCLEOTIDE SEQUENCE</scope>
</reference>
<dbReference type="Gene3D" id="3.40.50.200">
    <property type="entry name" value="Peptidase S8/S53 domain"/>
    <property type="match status" value="1"/>
</dbReference>
<dbReference type="Proteomes" id="UP001177003">
    <property type="component" value="Chromosome 8"/>
</dbReference>
<organism evidence="4 5">
    <name type="scientific">Lactuca saligna</name>
    <name type="common">Willowleaf lettuce</name>
    <dbReference type="NCBI Taxonomy" id="75948"/>
    <lineage>
        <taxon>Eukaryota</taxon>
        <taxon>Viridiplantae</taxon>
        <taxon>Streptophyta</taxon>
        <taxon>Embryophyta</taxon>
        <taxon>Tracheophyta</taxon>
        <taxon>Spermatophyta</taxon>
        <taxon>Magnoliopsida</taxon>
        <taxon>eudicotyledons</taxon>
        <taxon>Gunneridae</taxon>
        <taxon>Pentapetalae</taxon>
        <taxon>asterids</taxon>
        <taxon>campanulids</taxon>
        <taxon>Asterales</taxon>
        <taxon>Asteraceae</taxon>
        <taxon>Cichorioideae</taxon>
        <taxon>Cichorieae</taxon>
        <taxon>Lactucinae</taxon>
        <taxon>Lactuca</taxon>
    </lineage>
</organism>
<dbReference type="EMBL" id="OX465084">
    <property type="protein sequence ID" value="CAI9295622.1"/>
    <property type="molecule type" value="Genomic_DNA"/>
</dbReference>
<evidence type="ECO:0000256" key="1">
    <source>
        <dbReference type="ARBA" id="ARBA00011073"/>
    </source>
</evidence>
<proteinExistence type="inferred from homology"/>